<sequence length="740" mass="83137">MSDETATTNEVPTNTVSRRNILRLSAAGGAGAALVAAQGWAGPLLAQKGLLSPDGAFAASSTALGDLLFYIEKFPTSPLILTPFKDQLPVPKPLAPTPAVGDEFIKGYTEWNDPPGPGEGQQSSFKNERHQIWPNQIGSSDPLVYKIDLLLRQHAFTTSQVLPIDANGRPTISFDEKRKTYPAGTKRTLPLSTIYGFNGTFPGPMINAEYGKPVLVRFENHLDENPLNLDRQDFGSPDWSFLTHLHNGHTAPESDGNPHYTMVSGPKYEGYLPQTFCDNLYLNWPAGNDDREKQSFFWFHDHRMDHTGSNVYKGMVGLYPIYDPKNGMDMGDERQGLRLPGVRKDNPDGSFDVDYDIPLAFYDCRLDDGVTTHQDIHDIQKEFPDSKNPAKHPEWWGKTFYKHFPNHGFVGDIFTVNGTANPVLEVKRRKYRFRFLDASIARIYEFKLMSSTKGPKTAVSLGYTGDELEGQYRIPDAQQCMQFTQIASDGGLLPFPIKRDSFELWPAKRREVVVDFSRYQDGTPTTKGDVIYLTNVMKMPNGRMWTNSSRFSPDPAYKVPVLKFVIGDDAPDDSQIPVKMRDLPPLPANWQTMLDNRLIFEVERGSGGGETEWLINGKPFIPNTVATSLKNRAGRSPLAQQKKGSYNLWEIRNGGGGWVHPFHLHMEEHRTVMRNCRDVTRGGDKGHPDDVSREDLVALDPGESVIIYRGFRDFVGPYVAHCHNLAHEDHAMMFGWEITP</sequence>
<feature type="domain" description="Plastocyanin-like" evidence="11">
    <location>
        <begin position="192"/>
        <end position="225"/>
    </location>
</feature>
<gene>
    <name evidence="12" type="ORF">ABRP34_15770</name>
</gene>
<dbReference type="EC" id="1.16.3.4" evidence="5"/>
<evidence type="ECO:0000256" key="3">
    <source>
        <dbReference type="ARBA" id="ARBA00022723"/>
    </source>
</evidence>
<dbReference type="EMBL" id="CP159279">
    <property type="protein sequence ID" value="XCH10283.1"/>
    <property type="molecule type" value="Genomic_DNA"/>
</dbReference>
<dbReference type="InterPro" id="IPR008972">
    <property type="entry name" value="Cupredoxin"/>
</dbReference>
<dbReference type="Gene3D" id="2.60.40.420">
    <property type="entry name" value="Cupredoxins - blue copper proteins"/>
    <property type="match status" value="3"/>
</dbReference>
<dbReference type="PANTHER" id="PTHR48267:SF1">
    <property type="entry name" value="BILIRUBIN OXIDASE"/>
    <property type="match status" value="1"/>
</dbReference>
<evidence type="ECO:0000256" key="8">
    <source>
        <dbReference type="ARBA" id="ARBA00043090"/>
    </source>
</evidence>
<organism evidence="12">
    <name type="scientific">Arthrobacter sp. K5</name>
    <dbReference type="NCBI Taxonomy" id="2839623"/>
    <lineage>
        <taxon>Bacteria</taxon>
        <taxon>Bacillati</taxon>
        <taxon>Actinomycetota</taxon>
        <taxon>Actinomycetes</taxon>
        <taxon>Micrococcales</taxon>
        <taxon>Micrococcaceae</taxon>
        <taxon>Arthrobacter</taxon>
    </lineage>
</organism>
<comment type="subunit">
    <text evidence="2">Monomer.</text>
</comment>
<keyword evidence="4" id="KW-0560">Oxidoreductase</keyword>
<dbReference type="InterPro" id="IPR011707">
    <property type="entry name" value="Cu-oxidase-like_N"/>
</dbReference>
<evidence type="ECO:0000259" key="11">
    <source>
        <dbReference type="Pfam" id="PF07732"/>
    </source>
</evidence>
<feature type="domain" description="Plastocyanin-like" evidence="10">
    <location>
        <begin position="638"/>
        <end position="736"/>
    </location>
</feature>
<evidence type="ECO:0000256" key="4">
    <source>
        <dbReference type="ARBA" id="ARBA00023002"/>
    </source>
</evidence>
<dbReference type="Pfam" id="PF07732">
    <property type="entry name" value="Cu-oxidase_3"/>
    <property type="match status" value="1"/>
</dbReference>
<evidence type="ECO:0000259" key="10">
    <source>
        <dbReference type="Pfam" id="PF07731"/>
    </source>
</evidence>
<dbReference type="PROSITE" id="PS51318">
    <property type="entry name" value="TAT"/>
    <property type="match status" value="1"/>
</dbReference>
<reference evidence="12" key="1">
    <citation type="submission" date="2024-06" db="EMBL/GenBank/DDBJ databases">
        <title>Biodegradation of dimethachlon by Arthrobacter sp. K5: mechanistic insights and ecological implications.</title>
        <authorList>
            <person name="Hu S."/>
            <person name="Lu P."/>
        </authorList>
    </citation>
    <scope>NUCLEOTIDE SEQUENCE</scope>
    <source>
        <strain evidence="12">K5</strain>
    </source>
</reference>
<evidence type="ECO:0000256" key="9">
    <source>
        <dbReference type="ARBA" id="ARBA00048092"/>
    </source>
</evidence>
<dbReference type="PANTHER" id="PTHR48267">
    <property type="entry name" value="CUPREDOXIN SUPERFAMILY PROTEIN"/>
    <property type="match status" value="1"/>
</dbReference>
<dbReference type="PROSITE" id="PS00080">
    <property type="entry name" value="MULTICOPPER_OXIDASE2"/>
    <property type="match status" value="1"/>
</dbReference>
<evidence type="ECO:0000256" key="7">
    <source>
        <dbReference type="ARBA" id="ARBA00042896"/>
    </source>
</evidence>
<dbReference type="InterPro" id="IPR006311">
    <property type="entry name" value="TAT_signal"/>
</dbReference>
<dbReference type="Pfam" id="PF07731">
    <property type="entry name" value="Cu-oxidase_2"/>
    <property type="match status" value="1"/>
</dbReference>
<evidence type="ECO:0000256" key="2">
    <source>
        <dbReference type="ARBA" id="ARBA00011245"/>
    </source>
</evidence>
<keyword evidence="3" id="KW-0479">Metal-binding</keyword>
<evidence type="ECO:0000256" key="6">
    <source>
        <dbReference type="ARBA" id="ARBA00041027"/>
    </source>
</evidence>
<evidence type="ECO:0000256" key="5">
    <source>
        <dbReference type="ARBA" id="ARBA00038978"/>
    </source>
</evidence>
<dbReference type="AlphaFoldDB" id="A0AAU8EMU1"/>
<comment type="similarity">
    <text evidence="1">Belongs to the multicopper oxidase family.</text>
</comment>
<accession>A0AAU8EMU1</accession>
<dbReference type="InterPro" id="IPR045087">
    <property type="entry name" value="Cu-oxidase_fam"/>
</dbReference>
<dbReference type="InterPro" id="IPR002355">
    <property type="entry name" value="Cu_oxidase_Cu_BS"/>
</dbReference>
<dbReference type="SUPFAM" id="SSF49503">
    <property type="entry name" value="Cupredoxins"/>
    <property type="match status" value="3"/>
</dbReference>
<evidence type="ECO:0000256" key="1">
    <source>
        <dbReference type="ARBA" id="ARBA00010609"/>
    </source>
</evidence>
<dbReference type="GO" id="GO:0005507">
    <property type="term" value="F:copper ion binding"/>
    <property type="evidence" value="ECO:0007669"/>
    <property type="project" value="InterPro"/>
</dbReference>
<dbReference type="InterPro" id="IPR011706">
    <property type="entry name" value="Cu-oxidase_C"/>
</dbReference>
<proteinExistence type="inferred from homology"/>
<dbReference type="RefSeq" id="WP_353710923.1">
    <property type="nucleotide sequence ID" value="NZ_CP159279.1"/>
</dbReference>
<name>A0AAU8EMU1_9MICC</name>
<protein>
    <recommendedName>
        <fullName evidence="6">Multicopper oxidase CueO</fullName>
        <ecNumber evidence="5">1.16.3.4</ecNumber>
    </recommendedName>
    <alternativeName>
        <fullName evidence="7">Copper efflux oxidase</fullName>
    </alternativeName>
    <alternativeName>
        <fullName evidence="8">Cuprous oxidase</fullName>
    </alternativeName>
</protein>
<dbReference type="GO" id="GO:0016491">
    <property type="term" value="F:oxidoreductase activity"/>
    <property type="evidence" value="ECO:0007669"/>
    <property type="project" value="UniProtKB-KW"/>
</dbReference>
<evidence type="ECO:0000313" key="12">
    <source>
        <dbReference type="EMBL" id="XCH10283.1"/>
    </source>
</evidence>
<comment type="catalytic activity">
    <reaction evidence="9">
        <text>4 Cu(+) + O2 + 4 H(+) = 4 Cu(2+) + 2 H2O</text>
        <dbReference type="Rhea" id="RHEA:30083"/>
        <dbReference type="ChEBI" id="CHEBI:15377"/>
        <dbReference type="ChEBI" id="CHEBI:15378"/>
        <dbReference type="ChEBI" id="CHEBI:15379"/>
        <dbReference type="ChEBI" id="CHEBI:29036"/>
        <dbReference type="ChEBI" id="CHEBI:49552"/>
        <dbReference type="EC" id="1.16.3.4"/>
    </reaction>
    <physiologicalReaction direction="left-to-right" evidence="9">
        <dbReference type="Rhea" id="RHEA:30084"/>
    </physiologicalReaction>
</comment>